<dbReference type="Proteomes" id="UP001638806">
    <property type="component" value="Unassembled WGS sequence"/>
</dbReference>
<reference evidence="1" key="1">
    <citation type="submission" date="2024-12" db="EMBL/GenBank/DDBJ databases">
        <title>Comparative genomics and development of molecular markers within Purpureocillium lilacinum and among Purpureocillium species.</title>
        <authorList>
            <person name="Yeh Z.-Y."/>
            <person name="Ni N.-T."/>
            <person name="Lo P.-H."/>
            <person name="Mushyakhwo K."/>
            <person name="Lin C.-F."/>
            <person name="Nai Y.-S."/>
        </authorList>
    </citation>
    <scope>NUCLEOTIDE SEQUENCE</scope>
    <source>
        <strain evidence="1">NCHU-NPUST-175</strain>
    </source>
</reference>
<protein>
    <submittedName>
        <fullName evidence="1">Uncharacterized protein</fullName>
    </submittedName>
</protein>
<evidence type="ECO:0000313" key="2">
    <source>
        <dbReference type="Proteomes" id="UP001638806"/>
    </source>
</evidence>
<dbReference type="EMBL" id="JBGNUJ010000002">
    <property type="protein sequence ID" value="KAL3965079.1"/>
    <property type="molecule type" value="Genomic_DNA"/>
</dbReference>
<proteinExistence type="predicted"/>
<gene>
    <name evidence="1" type="ORF">ACCO45_002083</name>
</gene>
<accession>A0ACC4EAA8</accession>
<keyword evidence="2" id="KW-1185">Reference proteome</keyword>
<organism evidence="1 2">
    <name type="scientific">Purpureocillium lilacinum</name>
    <name type="common">Paecilomyces lilacinus</name>
    <dbReference type="NCBI Taxonomy" id="33203"/>
    <lineage>
        <taxon>Eukaryota</taxon>
        <taxon>Fungi</taxon>
        <taxon>Dikarya</taxon>
        <taxon>Ascomycota</taxon>
        <taxon>Pezizomycotina</taxon>
        <taxon>Sordariomycetes</taxon>
        <taxon>Hypocreomycetidae</taxon>
        <taxon>Hypocreales</taxon>
        <taxon>Ophiocordycipitaceae</taxon>
        <taxon>Purpureocillium</taxon>
    </lineage>
</organism>
<evidence type="ECO:0000313" key="1">
    <source>
        <dbReference type="EMBL" id="KAL3965079.1"/>
    </source>
</evidence>
<sequence>MAPFDLVAGEPYSVGALVSCPSEQDPTSLKMRAGPEYDHCPVCAPELEEHWSLRGKHRALEEERVRAPVRAAAAAAASTHLARAKKQLAQSPWVHRVISRLKAEYNQKKRSRGQDHCIAQPVRDKESPNDDFHLHNDVMDFELLVRKHHDGDTHPMVMACLGLPNTKTTSIHHRCRCLATLMEWKLWQWITPPAWGLFSACRAGEVDGPSHQSLARGEHGSHLTGRLGGALQAALGQLSAADTNRERAACTGHVASHRASHSAAPKQDSQTHPSNHRVSVATTLSEPRHFTSTCRRGERQPPCAAVLTTMTSPAAP</sequence>
<comment type="caution">
    <text evidence="1">The sequence shown here is derived from an EMBL/GenBank/DDBJ whole genome shotgun (WGS) entry which is preliminary data.</text>
</comment>
<name>A0ACC4EAA8_PURLI</name>